<feature type="compositionally biased region" description="Low complexity" evidence="4">
    <location>
        <begin position="495"/>
        <end position="511"/>
    </location>
</feature>
<feature type="compositionally biased region" description="Polar residues" evidence="4">
    <location>
        <begin position="472"/>
        <end position="481"/>
    </location>
</feature>
<evidence type="ECO:0000256" key="3">
    <source>
        <dbReference type="PROSITE-ProRule" id="PRU00221"/>
    </source>
</evidence>
<feature type="repeat" description="WD" evidence="3">
    <location>
        <begin position="819"/>
        <end position="860"/>
    </location>
</feature>
<dbReference type="SUPFAM" id="SSF81383">
    <property type="entry name" value="F-box domain"/>
    <property type="match status" value="1"/>
</dbReference>
<dbReference type="SUPFAM" id="SSF50978">
    <property type="entry name" value="WD40 repeat-like"/>
    <property type="match status" value="1"/>
</dbReference>
<evidence type="ECO:0000256" key="1">
    <source>
        <dbReference type="ARBA" id="ARBA00022574"/>
    </source>
</evidence>
<feature type="compositionally biased region" description="Low complexity" evidence="4">
    <location>
        <begin position="170"/>
        <end position="179"/>
    </location>
</feature>
<feature type="domain" description="F-box" evidence="5">
    <location>
        <begin position="324"/>
        <end position="370"/>
    </location>
</feature>
<dbReference type="InterPro" id="IPR019775">
    <property type="entry name" value="WD40_repeat_CS"/>
</dbReference>
<dbReference type="Proteomes" id="UP000249723">
    <property type="component" value="Unassembled WGS sequence"/>
</dbReference>
<organism evidence="6 7">
    <name type="scientific">Microbotryum saponariae</name>
    <dbReference type="NCBI Taxonomy" id="289078"/>
    <lineage>
        <taxon>Eukaryota</taxon>
        <taxon>Fungi</taxon>
        <taxon>Dikarya</taxon>
        <taxon>Basidiomycota</taxon>
        <taxon>Pucciniomycotina</taxon>
        <taxon>Microbotryomycetes</taxon>
        <taxon>Microbotryales</taxon>
        <taxon>Microbotryaceae</taxon>
        <taxon>Microbotryum</taxon>
    </lineage>
</organism>
<feature type="repeat" description="WD" evidence="3">
    <location>
        <begin position="609"/>
        <end position="648"/>
    </location>
</feature>
<dbReference type="InterPro" id="IPR036047">
    <property type="entry name" value="F-box-like_dom_sf"/>
</dbReference>
<evidence type="ECO:0000313" key="7">
    <source>
        <dbReference type="Proteomes" id="UP000249723"/>
    </source>
</evidence>
<dbReference type="Pfam" id="PF12937">
    <property type="entry name" value="F-box-like"/>
    <property type="match status" value="1"/>
</dbReference>
<protein>
    <submittedName>
        <fullName evidence="6">BZ3500_MvSof-1268-A1-R1_Chr1-2g01453 protein</fullName>
    </submittedName>
</protein>
<dbReference type="SMART" id="SM00320">
    <property type="entry name" value="WD40"/>
    <property type="match status" value="7"/>
</dbReference>
<feature type="compositionally biased region" description="Low complexity" evidence="4">
    <location>
        <begin position="227"/>
        <end position="246"/>
    </location>
</feature>
<feature type="repeat" description="WD" evidence="3">
    <location>
        <begin position="649"/>
        <end position="680"/>
    </location>
</feature>
<dbReference type="Gene3D" id="2.130.10.10">
    <property type="entry name" value="YVTN repeat-like/Quinoprotein amine dehydrogenase"/>
    <property type="match status" value="2"/>
</dbReference>
<dbReference type="AlphaFoldDB" id="A0A2X0MIN0"/>
<dbReference type="PANTHER" id="PTHR14604">
    <property type="entry name" value="WD40 REPEAT PF20"/>
    <property type="match status" value="1"/>
</dbReference>
<sequence length="924" mass="99474">MQVPSLGWQAIALRLHRAPSFWVVSATAGVGRVGHTRQMKGMQGEHASPSGSNADEEEQRPSPATLDDAPSRPLNMRPHPRPAPSTPHNTTAAMTSIPSSTSAPTRSLVHLWHRLSGSPSTSTGPRDVENERDPDQDENHAEGANDEDEDATSDGARGPDVPGRMHRRSASVPYASSPAAPHPPASPPASSSAAGFLSSHFSIDPEPVLSRLRRVQHQRTPTQTNRSPASPASPAAAAAAGSISPSRLSESWDRFRPRWPHLGAGSPGFHAASNSSGKAAPMQGSANINDSDHDASALSEVLDGDEGVVVDDEACFVDGSQGKVDFLCSLPIEISLFILLHLDHVTLLEASAVSRTWRLLALDNVIWRDLFHQHAGWRIREPVAPSVASSIYHDAPSKPPSLRRAVTSAMRRDGSRRSNAGGEASGSGPETPTRLVRRISDMVDTLGSLSLTPLATRATPTRETAEDPMSASMGSDSSWAHASQILPGATPRRTAPPVISTAPPSTSTVATNAFAAPPRTHSSTRVPLSRAGSSSALSNLASSIAHLPPSLGPSRRNSSATLPPLGSIPSPLLGSIPSAPLTLNWPRLFRDRYLVDERWKRAAPRSNWYKGHTDSVYCLQFDPKKIISGSRDRSVRVWDIATGHTTKVLTGHEGSVLCLRYDDKVLITGSSDSTILVWDLVGDPITGRGQWEATMQLVGHNMAVLDLTFDDQWIVSCSKDTTIRVWHRSTGELYRVLAGHRGPVNAVQLHNNRVVSASGDATMKMWNVLTGEVERVFTGHERGLACATLSASGALVASGSNDKMIRIWDVATGTCLAILRGHTDLVRSLAFDEARGLILSGSYDRTTRVWDWKSQSELAKYKQHTSLVFHVEFDASRIFSSSHDRKILSLDFGEGLDTSLFVSSHDRKILSLDFGEGLDTSLFV</sequence>
<dbReference type="PROSITE" id="PS50082">
    <property type="entry name" value="WD_REPEATS_2"/>
    <property type="match status" value="6"/>
</dbReference>
<dbReference type="SMART" id="SM00256">
    <property type="entry name" value="FBOX"/>
    <property type="match status" value="1"/>
</dbReference>
<dbReference type="PRINTS" id="PR00320">
    <property type="entry name" value="GPROTEINBRPT"/>
</dbReference>
<dbReference type="InterPro" id="IPR050995">
    <property type="entry name" value="WD-F-box_domain-protein"/>
</dbReference>
<dbReference type="InterPro" id="IPR001680">
    <property type="entry name" value="WD40_rpt"/>
</dbReference>
<dbReference type="PROSITE" id="PS00678">
    <property type="entry name" value="WD_REPEATS_1"/>
    <property type="match status" value="4"/>
</dbReference>
<dbReference type="Gene3D" id="1.20.1280.50">
    <property type="match status" value="1"/>
</dbReference>
<keyword evidence="7" id="KW-1185">Reference proteome</keyword>
<feature type="compositionally biased region" description="Polar residues" evidence="4">
    <location>
        <begin position="86"/>
        <end position="105"/>
    </location>
</feature>
<feature type="region of interest" description="Disordered" evidence="4">
    <location>
        <begin position="39"/>
        <end position="197"/>
    </location>
</feature>
<dbReference type="Pfam" id="PF00400">
    <property type="entry name" value="WD40"/>
    <property type="match status" value="6"/>
</dbReference>
<dbReference type="STRING" id="289078.A0A2X0MIN0"/>
<dbReference type="InterPro" id="IPR036322">
    <property type="entry name" value="WD40_repeat_dom_sf"/>
</dbReference>
<keyword evidence="1 3" id="KW-0853">WD repeat</keyword>
<gene>
    <name evidence="6" type="ORF">BZ3500_MVSOF-1268-A1-R1_CHR1-2G01453</name>
</gene>
<dbReference type="InterPro" id="IPR020472">
    <property type="entry name" value="WD40_PAC1"/>
</dbReference>
<feature type="compositionally biased region" description="Basic and acidic residues" evidence="4">
    <location>
        <begin position="126"/>
        <end position="143"/>
    </location>
</feature>
<evidence type="ECO:0000259" key="5">
    <source>
        <dbReference type="PROSITE" id="PS50181"/>
    </source>
</evidence>
<dbReference type="InterPro" id="IPR001810">
    <property type="entry name" value="F-box_dom"/>
</dbReference>
<feature type="compositionally biased region" description="Low complexity" evidence="4">
    <location>
        <begin position="450"/>
        <end position="462"/>
    </location>
</feature>
<feature type="repeat" description="WD" evidence="3">
    <location>
        <begin position="737"/>
        <end position="776"/>
    </location>
</feature>
<feature type="region of interest" description="Disordered" evidence="4">
    <location>
        <begin position="266"/>
        <end position="292"/>
    </location>
</feature>
<feature type="repeat" description="WD" evidence="3">
    <location>
        <begin position="697"/>
        <end position="736"/>
    </location>
</feature>
<dbReference type="EMBL" id="FMWP01000015">
    <property type="protein sequence ID" value="SCZ91505.1"/>
    <property type="molecule type" value="Genomic_DNA"/>
</dbReference>
<accession>A0A2X0MIN0</accession>
<dbReference type="PANTHER" id="PTHR14604:SF4">
    <property type="entry name" value="F-BOX DOMAIN-CONTAINING PROTEIN"/>
    <property type="match status" value="1"/>
</dbReference>
<dbReference type="CDD" id="cd00200">
    <property type="entry name" value="WD40"/>
    <property type="match status" value="1"/>
</dbReference>
<feature type="repeat" description="WD" evidence="3">
    <location>
        <begin position="777"/>
        <end position="818"/>
    </location>
</feature>
<proteinExistence type="predicted"/>
<dbReference type="PROSITE" id="PS50181">
    <property type="entry name" value="FBOX"/>
    <property type="match status" value="1"/>
</dbReference>
<evidence type="ECO:0000256" key="4">
    <source>
        <dbReference type="SAM" id="MobiDB-lite"/>
    </source>
</evidence>
<evidence type="ECO:0000313" key="6">
    <source>
        <dbReference type="EMBL" id="SCZ91505.1"/>
    </source>
</evidence>
<feature type="region of interest" description="Disordered" evidence="4">
    <location>
        <begin position="450"/>
        <end position="531"/>
    </location>
</feature>
<dbReference type="PROSITE" id="PS50294">
    <property type="entry name" value="WD_REPEATS_REGION"/>
    <property type="match status" value="6"/>
</dbReference>
<reference evidence="7" key="1">
    <citation type="submission" date="2016-10" db="EMBL/GenBank/DDBJ databases">
        <authorList>
            <person name="Jeantristanb JTB J.-T."/>
            <person name="Ricardo R."/>
        </authorList>
    </citation>
    <scope>NUCLEOTIDE SEQUENCE [LARGE SCALE GENOMIC DNA]</scope>
</reference>
<dbReference type="InterPro" id="IPR015943">
    <property type="entry name" value="WD40/YVTN_repeat-like_dom_sf"/>
</dbReference>
<name>A0A2X0MIN0_9BASI</name>
<keyword evidence="2" id="KW-0677">Repeat</keyword>
<feature type="region of interest" description="Disordered" evidence="4">
    <location>
        <begin position="390"/>
        <end position="434"/>
    </location>
</feature>
<feature type="region of interest" description="Disordered" evidence="4">
    <location>
        <begin position="215"/>
        <end position="248"/>
    </location>
</feature>
<evidence type="ECO:0000256" key="2">
    <source>
        <dbReference type="ARBA" id="ARBA00022737"/>
    </source>
</evidence>
<dbReference type="OrthoDB" id="19711at2759"/>